<dbReference type="PROSITE" id="PS50293">
    <property type="entry name" value="TPR_REGION"/>
    <property type="match status" value="1"/>
</dbReference>
<keyword evidence="4" id="KW-1185">Reference proteome</keyword>
<dbReference type="InterPro" id="IPR027417">
    <property type="entry name" value="P-loop_NTPase"/>
</dbReference>
<evidence type="ECO:0000313" key="3">
    <source>
        <dbReference type="EMBL" id="MEA5521229.1"/>
    </source>
</evidence>
<evidence type="ECO:0000259" key="2">
    <source>
        <dbReference type="Pfam" id="PF26355"/>
    </source>
</evidence>
<accession>A0ABU5U210</accession>
<dbReference type="EMBL" id="JAYGHT010000130">
    <property type="protein sequence ID" value="MEA5521229.1"/>
    <property type="molecule type" value="Genomic_DNA"/>
</dbReference>
<dbReference type="PROSITE" id="PS50005">
    <property type="entry name" value="TPR"/>
    <property type="match status" value="1"/>
</dbReference>
<dbReference type="SMART" id="SM00028">
    <property type="entry name" value="TPR"/>
    <property type="match status" value="6"/>
</dbReference>
<dbReference type="PANTHER" id="PTHR10098">
    <property type="entry name" value="RAPSYN-RELATED"/>
    <property type="match status" value="1"/>
</dbReference>
<feature type="domain" description="vWA-MoxR associated protein N-terminal HTH" evidence="2">
    <location>
        <begin position="1"/>
        <end position="86"/>
    </location>
</feature>
<reference evidence="3 4" key="1">
    <citation type="submission" date="2023-12" db="EMBL/GenBank/DDBJ databases">
        <title>Baltic Sea Cyanobacteria.</title>
        <authorList>
            <person name="Delbaje E."/>
            <person name="Fewer D.P."/>
            <person name="Shishido T.K."/>
        </authorList>
    </citation>
    <scope>NUCLEOTIDE SEQUENCE [LARGE SCALE GENOMIC DNA]</scope>
    <source>
        <strain evidence="3 4">CCNP 1315</strain>
    </source>
</reference>
<protein>
    <submittedName>
        <fullName evidence="3">Tetratricopeptide repeat protein</fullName>
    </submittedName>
</protein>
<keyword evidence="1" id="KW-0802">TPR repeat</keyword>
<sequence length="798" mass="92239">MDIEVALKFIEDLLVLKSARKLTEDEKAILKGSWDDLTLDQIPGQYSFQNAADIRKTASKLWQDISTIFEMPIKVTKPKLKGIIEQQWRLRQEPEPKTSELAIIITSPENSDRLTERDFVGREEAIADLDRLVERGATCILIQSPGGVGKTVLAERYLSERFNQPLLRFDIAKDTQNINSAEGWIEQNLRKLGEEPGREFLVSCDRLRSKLQSEAIGILVDNLEPALDKNGQFISNHRSYVELLRVLCDPSLKSLTLITSRERVCENLEMTLYPLKVLSVEAWREYFSQEGLNADSPVLALIHKAYGGNALAMNILRERIALDYQGDIEDYWEFHYTEEGVSVEMAVQNLLVEQFSRLESVDLTAYQLLCRMGCFRYQDVPTVPRKGLLCLLWDVSKRDALGAIERLWNRGLIERVNREYKLHPLIRQEAFERLKLREDWEKANRTAAEFWTESVKTIETEIDAITALEAYYQYLQIEDFDSAADVIAKDRDHIYATNEPLGCSFYRLGLLLQIEKAINTIKNQVNFGFSLGRIYNILGDTYWMTGKLKDSLYYHIKSAEIAQQTSIQKKESDVNKKIDRLYRVSFFNQALCKLELLEFSEAIKLLEIYLSSRDNYSNFKSFYTYSFLAFCYWSINDRKQSQIFLEQSISFCREFNQINTSIEGYIWCFGYYYILTGKTYHKLGQIDNAEIQYNTAISFANQTNFLQVKAKGLTGLGEIYMQSNCETALKYHTESIQILDKIGAKCDLAEAYYQLGLTYQAIGEIANSLNYFNRAIALWQQIDAPKQIERVHQSMKNQ</sequence>
<organism evidence="3 4">
    <name type="scientific">Limnoraphis robusta CCNP1315</name>
    <dbReference type="NCBI Taxonomy" id="3110306"/>
    <lineage>
        <taxon>Bacteria</taxon>
        <taxon>Bacillati</taxon>
        <taxon>Cyanobacteriota</taxon>
        <taxon>Cyanophyceae</taxon>
        <taxon>Oscillatoriophycideae</taxon>
        <taxon>Oscillatoriales</taxon>
        <taxon>Sirenicapillariaceae</taxon>
        <taxon>Limnoraphis</taxon>
    </lineage>
</organism>
<dbReference type="InterPro" id="IPR058651">
    <property type="entry name" value="HTH_VMAP-M9"/>
</dbReference>
<proteinExistence type="predicted"/>
<dbReference type="Gene3D" id="1.25.40.10">
    <property type="entry name" value="Tetratricopeptide repeat domain"/>
    <property type="match status" value="2"/>
</dbReference>
<comment type="caution">
    <text evidence="3">The sequence shown here is derived from an EMBL/GenBank/DDBJ whole genome shotgun (WGS) entry which is preliminary data.</text>
</comment>
<dbReference type="Pfam" id="PF13424">
    <property type="entry name" value="TPR_12"/>
    <property type="match status" value="1"/>
</dbReference>
<dbReference type="RefSeq" id="WP_323276225.1">
    <property type="nucleotide sequence ID" value="NZ_JAYGHT010000130.1"/>
</dbReference>
<gene>
    <name evidence="3" type="ORF">VB854_20010</name>
</gene>
<dbReference type="Pfam" id="PF26355">
    <property type="entry name" value="HTH_VMAP-M9"/>
    <property type="match status" value="1"/>
</dbReference>
<dbReference type="SUPFAM" id="SSF52540">
    <property type="entry name" value="P-loop containing nucleoside triphosphate hydrolases"/>
    <property type="match status" value="1"/>
</dbReference>
<feature type="repeat" description="TPR" evidence="1">
    <location>
        <begin position="749"/>
        <end position="782"/>
    </location>
</feature>
<dbReference type="Pfam" id="PF13181">
    <property type="entry name" value="TPR_8"/>
    <property type="match status" value="1"/>
</dbReference>
<dbReference type="SUPFAM" id="SSF48452">
    <property type="entry name" value="TPR-like"/>
    <property type="match status" value="2"/>
</dbReference>
<dbReference type="Proteomes" id="UP001301728">
    <property type="component" value="Unassembled WGS sequence"/>
</dbReference>
<evidence type="ECO:0000313" key="4">
    <source>
        <dbReference type="Proteomes" id="UP001301728"/>
    </source>
</evidence>
<name>A0ABU5U210_9CYAN</name>
<evidence type="ECO:0000256" key="1">
    <source>
        <dbReference type="PROSITE-ProRule" id="PRU00339"/>
    </source>
</evidence>
<dbReference type="InterPro" id="IPR011990">
    <property type="entry name" value="TPR-like_helical_dom_sf"/>
</dbReference>
<dbReference type="Gene3D" id="3.40.50.300">
    <property type="entry name" value="P-loop containing nucleotide triphosphate hydrolases"/>
    <property type="match status" value="1"/>
</dbReference>
<dbReference type="InterPro" id="IPR019734">
    <property type="entry name" value="TPR_rpt"/>
</dbReference>